<dbReference type="AlphaFoldDB" id="A0A6J6DAX8"/>
<evidence type="ECO:0000259" key="1">
    <source>
        <dbReference type="Pfam" id="PF00501"/>
    </source>
</evidence>
<dbReference type="PROSITE" id="PS00455">
    <property type="entry name" value="AMP_BINDING"/>
    <property type="match status" value="1"/>
</dbReference>
<accession>A0A6J6DAX8</accession>
<dbReference type="InterPro" id="IPR020845">
    <property type="entry name" value="AMP-binding_CS"/>
</dbReference>
<evidence type="ECO:0000313" key="3">
    <source>
        <dbReference type="EMBL" id="CAB4559939.1"/>
    </source>
</evidence>
<dbReference type="Gene3D" id="3.40.50.12780">
    <property type="entry name" value="N-terminal domain of ligase-like"/>
    <property type="match status" value="1"/>
</dbReference>
<feature type="domain" description="AMP-binding enzyme C-terminal" evidence="2">
    <location>
        <begin position="419"/>
        <end position="500"/>
    </location>
</feature>
<dbReference type="SUPFAM" id="SSF56801">
    <property type="entry name" value="Acetyl-CoA synthetase-like"/>
    <property type="match status" value="1"/>
</dbReference>
<dbReference type="Gene3D" id="3.30.300.30">
    <property type="match status" value="1"/>
</dbReference>
<dbReference type="PANTHER" id="PTHR24096:SF323">
    <property type="entry name" value="BLR3536 PROTEIN"/>
    <property type="match status" value="1"/>
</dbReference>
<dbReference type="InterPro" id="IPR025110">
    <property type="entry name" value="AMP-bd_C"/>
</dbReference>
<reference evidence="3" key="1">
    <citation type="submission" date="2020-05" db="EMBL/GenBank/DDBJ databases">
        <authorList>
            <person name="Chiriac C."/>
            <person name="Salcher M."/>
            <person name="Ghai R."/>
            <person name="Kavagutti S V."/>
        </authorList>
    </citation>
    <scope>NUCLEOTIDE SEQUENCE</scope>
</reference>
<organism evidence="3">
    <name type="scientific">freshwater metagenome</name>
    <dbReference type="NCBI Taxonomy" id="449393"/>
    <lineage>
        <taxon>unclassified sequences</taxon>
        <taxon>metagenomes</taxon>
        <taxon>ecological metagenomes</taxon>
    </lineage>
</organism>
<dbReference type="InterPro" id="IPR000873">
    <property type="entry name" value="AMP-dep_synth/lig_dom"/>
</dbReference>
<dbReference type="Pfam" id="PF00501">
    <property type="entry name" value="AMP-binding"/>
    <property type="match status" value="1"/>
</dbReference>
<protein>
    <submittedName>
        <fullName evidence="3">Unannotated protein</fullName>
    </submittedName>
</protein>
<dbReference type="Pfam" id="PF13193">
    <property type="entry name" value="AMP-binding_C"/>
    <property type="match status" value="1"/>
</dbReference>
<evidence type="ECO:0000259" key="2">
    <source>
        <dbReference type="Pfam" id="PF13193"/>
    </source>
</evidence>
<dbReference type="InterPro" id="IPR045851">
    <property type="entry name" value="AMP-bd_C_sf"/>
</dbReference>
<name>A0A6J6DAX8_9ZZZZ</name>
<dbReference type="InterPro" id="IPR042099">
    <property type="entry name" value="ANL_N_sf"/>
</dbReference>
<feature type="domain" description="AMP-dependent synthetase/ligase" evidence="1">
    <location>
        <begin position="7"/>
        <end position="359"/>
    </location>
</feature>
<gene>
    <name evidence="3" type="ORF">UFOPK1572_00758</name>
</gene>
<sequence length="518" mass="56973">MYPGVFAQSKPDFPAVIQAETGEVTTYGQLHERAVQLPNVLRNAGLEPGDHIALCMENHPRYLEVIWGCHYAGLVYTACSSRLTRAELTYILNDCAAKGFITSKYKADQALEIAGDIPNVSVRLMLSGTVDGYDSYEDTVAAASTQPLENMLDGVDMLYSSGTTGMPKGVSRPFPGTPLGTATGLSQLLTVGLFQFNENMVYLSPAPLYHAAPLRFNMSVHGIGGTTVVMEHFDAESYLKFAEKYKATHTQVVPTMFIRMLKLDEATRTKYDVSTLVAAIHAAAPCPVETKRSMINWWGPIIHEYYAGTEGNGFVYCNSDMWLAHPGSVGVAIQGVVHICDEEGNEVPQGESGTIFFESEASFEYHNDPEKTKSSRDPKGRGWSTLGDVGYLDEDSFLYLTDRKAFMIISGGVNIYPQESENILVNHPKVVDVAVFGVPNEDFGEEVKAVVQPVTMPASAEEASALEKELIAYCRENLADVKCPRSVDFRPELPRHPTGKLYKRILKDEYWSAAGRSI</sequence>
<proteinExistence type="predicted"/>
<dbReference type="EMBL" id="CAEZTC010000082">
    <property type="protein sequence ID" value="CAB4559939.1"/>
    <property type="molecule type" value="Genomic_DNA"/>
</dbReference>
<dbReference type="GO" id="GO:0016405">
    <property type="term" value="F:CoA-ligase activity"/>
    <property type="evidence" value="ECO:0007669"/>
    <property type="project" value="TreeGrafter"/>
</dbReference>
<dbReference type="PANTHER" id="PTHR24096">
    <property type="entry name" value="LONG-CHAIN-FATTY-ACID--COA LIGASE"/>
    <property type="match status" value="1"/>
</dbReference>